<evidence type="ECO:0000256" key="1">
    <source>
        <dbReference type="SAM" id="Phobius"/>
    </source>
</evidence>
<keyword evidence="1" id="KW-1133">Transmembrane helix</keyword>
<feature type="signal peptide" evidence="2">
    <location>
        <begin position="1"/>
        <end position="27"/>
    </location>
</feature>
<feature type="transmembrane region" description="Helical" evidence="1">
    <location>
        <begin position="263"/>
        <end position="289"/>
    </location>
</feature>
<dbReference type="CDD" id="cd00037">
    <property type="entry name" value="CLECT"/>
    <property type="match status" value="1"/>
</dbReference>
<dbReference type="InterPro" id="IPR016187">
    <property type="entry name" value="CTDL_fold"/>
</dbReference>
<sequence>MVTETFILASEMPLRVIFALLFNIAFGEQYAKTCPENWLQYKSEKCILKVNQMMDFHDARRYCEHHMNSSLITIDSLEEENFLTLENELYFFWIGVIAKIENVNGSLTIVETKRISAGEITYTNWDLSLIDAYDEAKNELCAEMFVNGPPVWVPINCEQTAVTLCQKPLSAFEKVTTKSVDYQDIVQLVIESSDNSLFEKVTTPESTSSTRERQTFTETVEEVIKVSRTNAKSALTRKQNKTLTIERNDALIPIIMQIFYEEKAYFCLIITSSLILIIFIVSLICLILCKEKNDIEKNQKCESMTLYRMESCDSNAPVMEYMTENAIMIKI</sequence>
<dbReference type="PANTHER" id="PTHR45710:SF26">
    <property type="entry name" value="RH26557P"/>
    <property type="match status" value="1"/>
</dbReference>
<dbReference type="SUPFAM" id="SSF56436">
    <property type="entry name" value="C-type lectin-like"/>
    <property type="match status" value="1"/>
</dbReference>
<dbReference type="OrthoDB" id="6133475at2759"/>
<keyword evidence="1" id="KW-0472">Membrane</keyword>
<dbReference type="PANTHER" id="PTHR45710">
    <property type="entry name" value="C-TYPE LECTIN DOMAIN-CONTAINING PROTEIN 180"/>
    <property type="match status" value="1"/>
</dbReference>
<dbReference type="InterPro" id="IPR016186">
    <property type="entry name" value="C-type_lectin-like/link_sf"/>
</dbReference>
<protein>
    <recommendedName>
        <fullName evidence="3">C-type lectin domain-containing protein</fullName>
    </recommendedName>
</protein>
<comment type="caution">
    <text evidence="4">The sequence shown here is derived from an EMBL/GenBank/DDBJ whole genome shotgun (WGS) entry which is preliminary data.</text>
</comment>
<dbReference type="InterPro" id="IPR001304">
    <property type="entry name" value="C-type_lectin-like"/>
</dbReference>
<dbReference type="PROSITE" id="PS50041">
    <property type="entry name" value="C_TYPE_LECTIN_2"/>
    <property type="match status" value="1"/>
</dbReference>
<dbReference type="Gene3D" id="3.10.100.10">
    <property type="entry name" value="Mannose-Binding Protein A, subunit A"/>
    <property type="match status" value="1"/>
</dbReference>
<reference evidence="4 5" key="1">
    <citation type="journal article" date="2018" name="Gigascience">
        <title>Genomes of trombidid mites reveal novel predicted allergens and laterally-transferred genes associated with secondary metabolism.</title>
        <authorList>
            <person name="Dong X."/>
            <person name="Chaisiri K."/>
            <person name="Xia D."/>
            <person name="Armstrong S.D."/>
            <person name="Fang Y."/>
            <person name="Donnelly M.J."/>
            <person name="Kadowaki T."/>
            <person name="McGarry J.W."/>
            <person name="Darby A.C."/>
            <person name="Makepeace B.L."/>
        </authorList>
    </citation>
    <scope>NUCLEOTIDE SEQUENCE [LARGE SCALE GENOMIC DNA]</scope>
    <source>
        <strain evidence="4">UoL-WK</strain>
    </source>
</reference>
<feature type="domain" description="C-type lectin" evidence="3">
    <location>
        <begin position="42"/>
        <end position="166"/>
    </location>
</feature>
<dbReference type="InterPro" id="IPR050828">
    <property type="entry name" value="C-type_lectin/matrix_domain"/>
</dbReference>
<dbReference type="Proteomes" id="UP000285301">
    <property type="component" value="Unassembled WGS sequence"/>
</dbReference>
<evidence type="ECO:0000259" key="3">
    <source>
        <dbReference type="PROSITE" id="PS50041"/>
    </source>
</evidence>
<proteinExistence type="predicted"/>
<dbReference type="AlphaFoldDB" id="A0A3S3SDR6"/>
<evidence type="ECO:0000313" key="4">
    <source>
        <dbReference type="EMBL" id="RWS12766.1"/>
    </source>
</evidence>
<evidence type="ECO:0000313" key="5">
    <source>
        <dbReference type="Proteomes" id="UP000285301"/>
    </source>
</evidence>
<dbReference type="EMBL" id="NCKU01001211">
    <property type="protein sequence ID" value="RWS12766.1"/>
    <property type="molecule type" value="Genomic_DNA"/>
</dbReference>
<keyword evidence="2" id="KW-0732">Signal</keyword>
<gene>
    <name evidence="4" type="ORF">B4U79_17421</name>
</gene>
<keyword evidence="5" id="KW-1185">Reference proteome</keyword>
<keyword evidence="1" id="KW-0812">Transmembrane</keyword>
<dbReference type="SMART" id="SM00034">
    <property type="entry name" value="CLECT"/>
    <property type="match status" value="1"/>
</dbReference>
<organism evidence="4 5">
    <name type="scientific">Dinothrombium tinctorium</name>
    <dbReference type="NCBI Taxonomy" id="1965070"/>
    <lineage>
        <taxon>Eukaryota</taxon>
        <taxon>Metazoa</taxon>
        <taxon>Ecdysozoa</taxon>
        <taxon>Arthropoda</taxon>
        <taxon>Chelicerata</taxon>
        <taxon>Arachnida</taxon>
        <taxon>Acari</taxon>
        <taxon>Acariformes</taxon>
        <taxon>Trombidiformes</taxon>
        <taxon>Prostigmata</taxon>
        <taxon>Anystina</taxon>
        <taxon>Parasitengona</taxon>
        <taxon>Trombidioidea</taxon>
        <taxon>Trombidiidae</taxon>
        <taxon>Dinothrombium</taxon>
    </lineage>
</organism>
<feature type="chain" id="PRO_5018756430" description="C-type lectin domain-containing protein" evidence="2">
    <location>
        <begin position="28"/>
        <end position="331"/>
    </location>
</feature>
<dbReference type="Pfam" id="PF00059">
    <property type="entry name" value="Lectin_C"/>
    <property type="match status" value="1"/>
</dbReference>
<evidence type="ECO:0000256" key="2">
    <source>
        <dbReference type="SAM" id="SignalP"/>
    </source>
</evidence>
<name>A0A3S3SDR6_9ACAR</name>
<accession>A0A3S3SDR6</accession>